<comment type="caution">
    <text evidence="2">The sequence shown here is derived from an EMBL/GenBank/DDBJ whole genome shotgun (WGS) entry which is preliminary data.</text>
</comment>
<accession>A0A2H0BDB9</accession>
<evidence type="ECO:0000313" key="2">
    <source>
        <dbReference type="EMBL" id="PIP55579.1"/>
    </source>
</evidence>
<evidence type="ECO:0000313" key="3">
    <source>
        <dbReference type="Proteomes" id="UP000229794"/>
    </source>
</evidence>
<keyword evidence="1" id="KW-1133">Transmembrane helix</keyword>
<feature type="transmembrane region" description="Helical" evidence="1">
    <location>
        <begin position="33"/>
        <end position="55"/>
    </location>
</feature>
<organism evidence="2 3">
    <name type="scientific">Candidatus Zambryskibacteria bacterium CG22_combo_CG10-13_8_21_14_all_42_17</name>
    <dbReference type="NCBI Taxonomy" id="1975118"/>
    <lineage>
        <taxon>Bacteria</taxon>
        <taxon>Candidatus Zambryskiibacteriota</taxon>
    </lineage>
</organism>
<dbReference type="AlphaFoldDB" id="A0A2H0BDB9"/>
<proteinExistence type="predicted"/>
<sequence>MNPEEKALLERTLELSEENNRLLEKIEKRARWAVIWGFIKVIIIIVPLIAGYIYLQPFIEQSANNFQDIREFLNF</sequence>
<gene>
    <name evidence="2" type="ORF">COX06_02470</name>
</gene>
<protein>
    <submittedName>
        <fullName evidence="2">Uncharacterized protein</fullName>
    </submittedName>
</protein>
<dbReference type="Proteomes" id="UP000229794">
    <property type="component" value="Unassembled WGS sequence"/>
</dbReference>
<keyword evidence="1" id="KW-0812">Transmembrane</keyword>
<keyword evidence="1" id="KW-0472">Membrane</keyword>
<name>A0A2H0BDB9_9BACT</name>
<dbReference type="EMBL" id="PCST01000032">
    <property type="protein sequence ID" value="PIP55579.1"/>
    <property type="molecule type" value="Genomic_DNA"/>
</dbReference>
<evidence type="ECO:0000256" key="1">
    <source>
        <dbReference type="SAM" id="Phobius"/>
    </source>
</evidence>
<reference evidence="2 3" key="1">
    <citation type="submission" date="2017-09" db="EMBL/GenBank/DDBJ databases">
        <title>Depth-based differentiation of microbial function through sediment-hosted aquifers and enrichment of novel symbionts in the deep terrestrial subsurface.</title>
        <authorList>
            <person name="Probst A.J."/>
            <person name="Ladd B."/>
            <person name="Jarett J.K."/>
            <person name="Geller-Mcgrath D.E."/>
            <person name="Sieber C.M."/>
            <person name="Emerson J.B."/>
            <person name="Anantharaman K."/>
            <person name="Thomas B.C."/>
            <person name="Malmstrom R."/>
            <person name="Stieglmeier M."/>
            <person name="Klingl A."/>
            <person name="Woyke T."/>
            <person name="Ryan C.M."/>
            <person name="Banfield J.F."/>
        </authorList>
    </citation>
    <scope>NUCLEOTIDE SEQUENCE [LARGE SCALE GENOMIC DNA]</scope>
    <source>
        <strain evidence="2">CG22_combo_CG10-13_8_21_14_all_42_17</strain>
    </source>
</reference>